<gene>
    <name evidence="2" type="ORF">FHK87_10590</name>
</gene>
<reference evidence="2 3" key="1">
    <citation type="submission" date="2019-06" db="EMBL/GenBank/DDBJ databases">
        <authorList>
            <person name="Meng X."/>
        </authorList>
    </citation>
    <scope>NUCLEOTIDE SEQUENCE [LARGE SCALE GENOMIC DNA]</scope>
    <source>
        <strain evidence="2 3">M625</strain>
    </source>
</reference>
<accession>A0A504JNR2</accession>
<dbReference type="Proteomes" id="UP000315540">
    <property type="component" value="Unassembled WGS sequence"/>
</dbReference>
<protein>
    <submittedName>
        <fullName evidence="2">DUF2807 domain-containing protein</fullName>
    </submittedName>
</protein>
<evidence type="ECO:0000313" key="2">
    <source>
        <dbReference type="EMBL" id="TPN88010.1"/>
    </source>
</evidence>
<feature type="domain" description="Putative auto-transporter adhesin head GIN" evidence="1">
    <location>
        <begin position="32"/>
        <end position="233"/>
    </location>
</feature>
<evidence type="ECO:0000313" key="3">
    <source>
        <dbReference type="Proteomes" id="UP000315540"/>
    </source>
</evidence>
<evidence type="ECO:0000259" key="1">
    <source>
        <dbReference type="Pfam" id="PF10988"/>
    </source>
</evidence>
<dbReference type="EMBL" id="VFWZ01000002">
    <property type="protein sequence ID" value="TPN88010.1"/>
    <property type="molecule type" value="Genomic_DNA"/>
</dbReference>
<dbReference type="RefSeq" id="WP_140592649.1">
    <property type="nucleotide sequence ID" value="NZ_VFWZ01000002.1"/>
</dbReference>
<dbReference type="OrthoDB" id="943856at2"/>
<dbReference type="InterPro" id="IPR021255">
    <property type="entry name" value="DUF2807"/>
</dbReference>
<comment type="caution">
    <text evidence="2">The sequence shown here is derived from an EMBL/GenBank/DDBJ whole genome shotgun (WGS) entry which is preliminary data.</text>
</comment>
<dbReference type="Gene3D" id="2.160.20.120">
    <property type="match status" value="1"/>
</dbReference>
<organism evidence="2 3">
    <name type="scientific">Aquimarina algicola</name>
    <dbReference type="NCBI Taxonomy" id="2589995"/>
    <lineage>
        <taxon>Bacteria</taxon>
        <taxon>Pseudomonadati</taxon>
        <taxon>Bacteroidota</taxon>
        <taxon>Flavobacteriia</taxon>
        <taxon>Flavobacteriales</taxon>
        <taxon>Flavobacteriaceae</taxon>
        <taxon>Aquimarina</taxon>
    </lineage>
</organism>
<proteinExistence type="predicted"/>
<sequence length="250" mass="27992">MTKISLYLVSIIISLITYVSGFCQSKTIEVNDFNKVIVSPHIQVTFKEGDKEAVTIESARLPEDKINIKVVGKTLRIYLDGAKMVTKNEKIKENGWKRKQSIYKGTQVVATVTYKNLKELSVRGEEIIACESKITQQDFKLKMYGECKVTLNALEVNMFDTNMYGEGYLEIKEGMASKQKYTVYGEGEVNTLNMSNENTKITAYGEGNFRIKVSDQLKVTAFGEATVAYNGNPSISRGIVIGEATIQKMD</sequence>
<keyword evidence="3" id="KW-1185">Reference proteome</keyword>
<dbReference type="Pfam" id="PF10988">
    <property type="entry name" value="DUF2807"/>
    <property type="match status" value="1"/>
</dbReference>
<dbReference type="AlphaFoldDB" id="A0A504JNR2"/>
<name>A0A504JNR2_9FLAO</name>